<dbReference type="InterPro" id="IPR014234">
    <property type="entry name" value="Spore_CwlD"/>
</dbReference>
<evidence type="ECO:0000313" key="4">
    <source>
        <dbReference type="Proteomes" id="UP000248214"/>
    </source>
</evidence>
<keyword evidence="1" id="KW-0378">Hydrolase</keyword>
<dbReference type="AlphaFoldDB" id="A0A323TA08"/>
<feature type="domain" description="MurNAc-LAA" evidence="2">
    <location>
        <begin position="115"/>
        <end position="226"/>
    </location>
</feature>
<dbReference type="NCBIfam" id="TIGR02883">
    <property type="entry name" value="spore_cwlD"/>
    <property type="match status" value="1"/>
</dbReference>
<accession>A0A323TA08</accession>
<reference evidence="3 4" key="1">
    <citation type="submission" date="2017-10" db="EMBL/GenBank/DDBJ databases">
        <title>Bacillus sp. nov., a halophilic bacterium isolated from a Keqin Lake.</title>
        <authorList>
            <person name="Wang H."/>
        </authorList>
    </citation>
    <scope>NUCLEOTIDE SEQUENCE [LARGE SCALE GENOMIC DNA]</scope>
    <source>
        <strain evidence="3 4">KQ-12</strain>
    </source>
</reference>
<dbReference type="RefSeq" id="WP_110611283.1">
    <property type="nucleotide sequence ID" value="NZ_PDOD01000005.1"/>
</dbReference>
<sequence>MKKWWGLASLAFIIAIGLAIGPLLYTTEDSTGYGLPLSGKMIVLDPGHGGIDGGATSKSGLLEKDVSLEISLNLRDYLQEAGAFVMMTREVDKDLAAADTQKIRSRKVEDLKERVRLINNSDADFFISLHLNAIGEPRWSGAQTFYNRAIEGNEVLAKHIQNELVINLENTARQAKPIHNVYLIQQSTIPGSLVEVGFLSNPREAELLGTEDYQQKIAASIYNGILRYTNNEPVTQEGE</sequence>
<dbReference type="SUPFAM" id="SSF53187">
    <property type="entry name" value="Zn-dependent exopeptidases"/>
    <property type="match status" value="1"/>
</dbReference>
<dbReference type="PANTHER" id="PTHR30404:SF0">
    <property type="entry name" value="N-ACETYLMURAMOYL-L-ALANINE AMIDASE AMIC"/>
    <property type="match status" value="1"/>
</dbReference>
<dbReference type="GO" id="GO:0008745">
    <property type="term" value="F:N-acetylmuramoyl-L-alanine amidase activity"/>
    <property type="evidence" value="ECO:0007669"/>
    <property type="project" value="InterPro"/>
</dbReference>
<dbReference type="GO" id="GO:0009253">
    <property type="term" value="P:peptidoglycan catabolic process"/>
    <property type="evidence" value="ECO:0007669"/>
    <property type="project" value="InterPro"/>
</dbReference>
<dbReference type="SMART" id="SM00646">
    <property type="entry name" value="Ami_3"/>
    <property type="match status" value="1"/>
</dbReference>
<gene>
    <name evidence="3" type="primary">cwlD</name>
    <name evidence="3" type="ORF">CR194_16965</name>
</gene>
<dbReference type="EMBL" id="PDOD01000005">
    <property type="protein sequence ID" value="PYZ91900.1"/>
    <property type="molecule type" value="Genomic_DNA"/>
</dbReference>
<dbReference type="Gene3D" id="3.40.630.40">
    <property type="entry name" value="Zn-dependent exopeptidases"/>
    <property type="match status" value="1"/>
</dbReference>
<evidence type="ECO:0000259" key="2">
    <source>
        <dbReference type="SMART" id="SM00646"/>
    </source>
</evidence>
<protein>
    <submittedName>
        <fullName evidence="3">N-acetylmuramoyl-L-alanine amidase CwlD</fullName>
    </submittedName>
</protein>
<evidence type="ECO:0000313" key="3">
    <source>
        <dbReference type="EMBL" id="PYZ91900.1"/>
    </source>
</evidence>
<dbReference type="InterPro" id="IPR002508">
    <property type="entry name" value="MurNAc-LAA_cat"/>
</dbReference>
<evidence type="ECO:0000256" key="1">
    <source>
        <dbReference type="ARBA" id="ARBA00022801"/>
    </source>
</evidence>
<organism evidence="3 4">
    <name type="scientific">Salipaludibacillus keqinensis</name>
    <dbReference type="NCBI Taxonomy" id="2045207"/>
    <lineage>
        <taxon>Bacteria</taxon>
        <taxon>Bacillati</taxon>
        <taxon>Bacillota</taxon>
        <taxon>Bacilli</taxon>
        <taxon>Bacillales</taxon>
        <taxon>Bacillaceae</taxon>
    </lineage>
</organism>
<proteinExistence type="predicted"/>
<dbReference type="GO" id="GO:0030288">
    <property type="term" value="C:outer membrane-bounded periplasmic space"/>
    <property type="evidence" value="ECO:0007669"/>
    <property type="project" value="TreeGrafter"/>
</dbReference>
<dbReference type="OrthoDB" id="9806267at2"/>
<dbReference type="CDD" id="cd02696">
    <property type="entry name" value="MurNAc-LAA"/>
    <property type="match status" value="1"/>
</dbReference>
<name>A0A323TA08_9BACI</name>
<dbReference type="Proteomes" id="UP000248214">
    <property type="component" value="Unassembled WGS sequence"/>
</dbReference>
<comment type="caution">
    <text evidence="3">The sequence shown here is derived from an EMBL/GenBank/DDBJ whole genome shotgun (WGS) entry which is preliminary data.</text>
</comment>
<dbReference type="Pfam" id="PF01520">
    <property type="entry name" value="Amidase_3"/>
    <property type="match status" value="1"/>
</dbReference>
<dbReference type="PANTHER" id="PTHR30404">
    <property type="entry name" value="N-ACETYLMURAMOYL-L-ALANINE AMIDASE"/>
    <property type="match status" value="1"/>
</dbReference>
<keyword evidence="4" id="KW-1185">Reference proteome</keyword>
<dbReference type="InterPro" id="IPR050695">
    <property type="entry name" value="N-acetylmuramoyl_amidase_3"/>
</dbReference>